<dbReference type="RefSeq" id="WP_284103462.1">
    <property type="nucleotide sequence ID" value="NZ_JARRAF010000195.1"/>
</dbReference>
<proteinExistence type="predicted"/>
<dbReference type="Proteomes" id="UP001172778">
    <property type="component" value="Unassembled WGS sequence"/>
</dbReference>
<dbReference type="NCBIfam" id="TIGR01643">
    <property type="entry name" value="YD_repeat_2x"/>
    <property type="match status" value="1"/>
</dbReference>
<reference evidence="1" key="1">
    <citation type="submission" date="2023-03" db="EMBL/GenBank/DDBJ databases">
        <title>Chitinimonas shenzhenensis gen. nov., sp. nov., a novel member of family Burkholderiaceae isolated from activated sludge collected in Shen Zhen, China.</title>
        <authorList>
            <person name="Wang X."/>
        </authorList>
    </citation>
    <scope>NUCLEOTIDE SEQUENCE</scope>
    <source>
        <strain evidence="1">DQS-5</strain>
    </source>
</reference>
<protein>
    <submittedName>
        <fullName evidence="1">YD repeat-containing protein</fullName>
    </submittedName>
</protein>
<evidence type="ECO:0000313" key="1">
    <source>
        <dbReference type="EMBL" id="MDK2127159.1"/>
    </source>
</evidence>
<accession>A0ABT7E4C9</accession>
<dbReference type="EMBL" id="JARRAF010000195">
    <property type="protein sequence ID" value="MDK2127159.1"/>
    <property type="molecule type" value="Genomic_DNA"/>
</dbReference>
<sequence>QTEYDIAGRITKTVRYATPAKLSVVAPLFSPVSGMAGQNLSPAQTQDILKEAGELQKSDANRVERFWYDTAGRLILSADAGGMLTERTYDKSGNVLRQVQYATPVSEATLSQNETKVGKLVDPVTGKDTLQINGAEAVLANAL</sequence>
<organism evidence="1 2">
    <name type="scientific">Parachitinimonas caeni</name>
    <dbReference type="NCBI Taxonomy" id="3031301"/>
    <lineage>
        <taxon>Bacteria</taxon>
        <taxon>Pseudomonadati</taxon>
        <taxon>Pseudomonadota</taxon>
        <taxon>Betaproteobacteria</taxon>
        <taxon>Neisseriales</taxon>
        <taxon>Chitinibacteraceae</taxon>
        <taxon>Parachitinimonas</taxon>
    </lineage>
</organism>
<evidence type="ECO:0000313" key="2">
    <source>
        <dbReference type="Proteomes" id="UP001172778"/>
    </source>
</evidence>
<name>A0ABT7E4C9_9NEIS</name>
<keyword evidence="2" id="KW-1185">Reference proteome</keyword>
<comment type="caution">
    <text evidence="1">The sequence shown here is derived from an EMBL/GenBank/DDBJ whole genome shotgun (WGS) entry which is preliminary data.</text>
</comment>
<feature type="non-terminal residue" evidence="1">
    <location>
        <position position="1"/>
    </location>
</feature>
<dbReference type="Gene3D" id="2.180.10.10">
    <property type="entry name" value="RHS repeat-associated core"/>
    <property type="match status" value="1"/>
</dbReference>
<dbReference type="InterPro" id="IPR006530">
    <property type="entry name" value="YD"/>
</dbReference>
<feature type="non-terminal residue" evidence="1">
    <location>
        <position position="143"/>
    </location>
</feature>
<gene>
    <name evidence="1" type="ORF">PZA18_24285</name>
</gene>